<evidence type="ECO:0000313" key="2">
    <source>
        <dbReference type="EMBL" id="EFU38900.1"/>
    </source>
</evidence>
<protein>
    <recommendedName>
        <fullName evidence="1">DUF58 domain-containing protein</fullName>
    </recommendedName>
</protein>
<comment type="caution">
    <text evidence="2">The sequence shown here is derived from an EMBL/GenBank/DDBJ whole genome shotgun (WGS) entry which is preliminary data.</text>
</comment>
<name>A0A2R9SNG1_9BACL</name>
<reference evidence="2 3" key="1">
    <citation type="journal article" date="2010" name="BMC Genomics">
        <title>Genome sequence of the pattern forming Paenibacillus vortex bacterium reveals potential for thriving in complex environments.</title>
        <authorList>
            <person name="Sirota-Madi A."/>
            <person name="Olender T."/>
            <person name="Helman Y."/>
            <person name="Ingham C."/>
            <person name="Brainis I."/>
            <person name="Roth D."/>
            <person name="Hagi E."/>
            <person name="Brodsky L."/>
            <person name="Leshkowitz D."/>
            <person name="Galatenko V."/>
            <person name="Nikolaev V."/>
            <person name="Mugasimangalam R.C."/>
            <person name="Bransburg-Zabary S."/>
            <person name="Gutnick D.L."/>
            <person name="Lancet D."/>
            <person name="Ben-Jacob E."/>
        </authorList>
    </citation>
    <scope>NUCLEOTIDE SEQUENCE [LARGE SCALE GENOMIC DNA]</scope>
    <source>
        <strain evidence="2 3">V453</strain>
    </source>
</reference>
<dbReference type="PANTHER" id="PTHR33608">
    <property type="entry name" value="BLL2464 PROTEIN"/>
    <property type="match status" value="1"/>
</dbReference>
<evidence type="ECO:0000313" key="3">
    <source>
        <dbReference type="Proteomes" id="UP000003094"/>
    </source>
</evidence>
<dbReference type="SUPFAM" id="SSF53300">
    <property type="entry name" value="vWA-like"/>
    <property type="match status" value="1"/>
</dbReference>
<dbReference type="EMBL" id="ADHJ01000045">
    <property type="protein sequence ID" value="EFU38900.1"/>
    <property type="molecule type" value="Genomic_DNA"/>
</dbReference>
<proteinExistence type="predicted"/>
<dbReference type="Pfam" id="PF01882">
    <property type="entry name" value="DUF58"/>
    <property type="match status" value="1"/>
</dbReference>
<evidence type="ECO:0000259" key="1">
    <source>
        <dbReference type="Pfam" id="PF01882"/>
    </source>
</evidence>
<keyword evidence="3" id="KW-1185">Reference proteome</keyword>
<dbReference type="InterPro" id="IPR002881">
    <property type="entry name" value="DUF58"/>
</dbReference>
<dbReference type="AlphaFoldDB" id="A0A2R9SNG1"/>
<organism evidence="2 3">
    <name type="scientific">Paenibacillus vortex V453</name>
    <dbReference type="NCBI Taxonomy" id="715225"/>
    <lineage>
        <taxon>Bacteria</taxon>
        <taxon>Bacillati</taxon>
        <taxon>Bacillota</taxon>
        <taxon>Bacilli</taxon>
        <taxon>Bacillales</taxon>
        <taxon>Paenibacillaceae</taxon>
        <taxon>Paenibacillus</taxon>
    </lineage>
</organism>
<dbReference type="InterPro" id="IPR036465">
    <property type="entry name" value="vWFA_dom_sf"/>
</dbReference>
<dbReference type="KEGG" id="pvo:PVOR_28049"/>
<dbReference type="PANTHER" id="PTHR33608:SF7">
    <property type="entry name" value="DUF58 DOMAIN-CONTAINING PROTEIN"/>
    <property type="match status" value="1"/>
</dbReference>
<feature type="domain" description="DUF58" evidence="1">
    <location>
        <begin position="48"/>
        <end position="271"/>
    </location>
</feature>
<gene>
    <name evidence="2" type="ORF">PVOR_28049</name>
</gene>
<accession>A0A2R9SNG1</accession>
<dbReference type="Proteomes" id="UP000003094">
    <property type="component" value="Unassembled WGS sequence"/>
</dbReference>
<sequence length="316" mass="34537">MTGDGHLLPPEWLPRLERLSLDAKRRVAGTLQGKRRSRRLGSSLEFADYRVYSPGDDVRRFDWGVYSRTGKAFVRQFMDEQELTVSIFVDCSASMGTVMSSAADSPVTADPSGMKGSPKWTLARQLAASIGYMALSSYDRLQIACYSRTINNRLPIMRGKGSAHRLFSFLQGAETGGEGSLSAALAVPGALPRQPGMTWVFSDFWLEGGEEELFRALSLLSGTGQEVVLVHVLSREELEPKLAGDLRLVDSETMSGKEVALTGKVLDAYKEELERYRMMLSSVCAERGMSYVLIPADMPLTEAMFGVLAGAGLVTG</sequence>
<dbReference type="RefSeq" id="WP_006212334.1">
    <property type="nucleotide sequence ID" value="NZ_ADHJ01000045.1"/>
</dbReference>